<dbReference type="GO" id="GO:0007185">
    <property type="term" value="P:cell surface receptor protein tyrosine phosphatase signaling pathway"/>
    <property type="evidence" value="ECO:0000318"/>
    <property type="project" value="GO_Central"/>
</dbReference>
<proteinExistence type="predicted"/>
<protein>
    <recommendedName>
        <fullName evidence="3">SAM domain-containing protein</fullName>
    </recommendedName>
</protein>
<organism evidence="5 6">
    <name type="scientific">Helobdella robusta</name>
    <name type="common">Californian leech</name>
    <dbReference type="NCBI Taxonomy" id="6412"/>
    <lineage>
        <taxon>Eukaryota</taxon>
        <taxon>Metazoa</taxon>
        <taxon>Spiralia</taxon>
        <taxon>Lophotrochozoa</taxon>
        <taxon>Annelida</taxon>
        <taxon>Clitellata</taxon>
        <taxon>Hirudinea</taxon>
        <taxon>Rhynchobdellida</taxon>
        <taxon>Glossiphoniidae</taxon>
        <taxon>Helobdella</taxon>
    </lineage>
</organism>
<dbReference type="AlphaFoldDB" id="T1EH55"/>
<dbReference type="GeneID" id="20195905"/>
<dbReference type="InterPro" id="IPR001660">
    <property type="entry name" value="SAM"/>
</dbReference>
<dbReference type="RefSeq" id="XP_009018507.1">
    <property type="nucleotide sequence ID" value="XM_009020259.1"/>
</dbReference>
<dbReference type="EMBL" id="KB096633">
    <property type="protein sequence ID" value="ESO03359.1"/>
    <property type="molecule type" value="Genomic_DNA"/>
</dbReference>
<dbReference type="InParanoid" id="T1EH55"/>
<dbReference type="Proteomes" id="UP000015101">
    <property type="component" value="Unassembled WGS sequence"/>
</dbReference>
<dbReference type="InterPro" id="IPR033635">
    <property type="entry name" value="ANKS1/Caskin"/>
</dbReference>
<dbReference type="PANTHER" id="PTHR24174">
    <property type="entry name" value="ANKYRIN REPEAT AND STERILE ALPHA MOTIF DOMAIN-CONTAINING PROTEIN 1"/>
    <property type="match status" value="1"/>
</dbReference>
<dbReference type="SUPFAM" id="SSF47769">
    <property type="entry name" value="SAM/Pointed domain"/>
    <property type="match status" value="2"/>
</dbReference>
<dbReference type="GO" id="GO:0019903">
    <property type="term" value="F:protein phosphatase binding"/>
    <property type="evidence" value="ECO:0000318"/>
    <property type="project" value="GO_Central"/>
</dbReference>
<dbReference type="EMBL" id="AMQM01004642">
    <property type="status" value="NOT_ANNOTATED_CDS"/>
    <property type="molecule type" value="Genomic_DNA"/>
</dbReference>
<dbReference type="GO" id="GO:0007409">
    <property type="term" value="P:axonogenesis"/>
    <property type="evidence" value="ECO:0000318"/>
    <property type="project" value="GO_Central"/>
</dbReference>
<dbReference type="HOGENOM" id="CLU_128552_0_0_1"/>
<reference evidence="5" key="3">
    <citation type="submission" date="2015-06" db="UniProtKB">
        <authorList>
            <consortium name="EnsemblMetazoa"/>
        </authorList>
    </citation>
    <scope>IDENTIFICATION</scope>
</reference>
<dbReference type="Pfam" id="PF00536">
    <property type="entry name" value="SAM_1"/>
    <property type="match status" value="2"/>
</dbReference>
<dbReference type="PROSITE" id="PS50105">
    <property type="entry name" value="SAM_DOMAIN"/>
    <property type="match status" value="2"/>
</dbReference>
<evidence type="ECO:0000313" key="6">
    <source>
        <dbReference type="Proteomes" id="UP000015101"/>
    </source>
</evidence>
<dbReference type="OrthoDB" id="5314041at2759"/>
<dbReference type="eggNOG" id="KOG4384">
    <property type="taxonomic scope" value="Eukaryota"/>
</dbReference>
<dbReference type="GO" id="GO:0030424">
    <property type="term" value="C:axon"/>
    <property type="evidence" value="ECO:0000318"/>
    <property type="project" value="GO_Central"/>
</dbReference>
<keyword evidence="1" id="KW-0677">Repeat</keyword>
<dbReference type="InterPro" id="IPR013761">
    <property type="entry name" value="SAM/pointed_sf"/>
</dbReference>
<evidence type="ECO:0000313" key="4">
    <source>
        <dbReference type="EMBL" id="ESO03359.1"/>
    </source>
</evidence>
<feature type="domain" description="SAM" evidence="3">
    <location>
        <begin position="1"/>
        <end position="63"/>
    </location>
</feature>
<dbReference type="Gene3D" id="1.10.150.50">
    <property type="entry name" value="Transcription Factor, Ets-1"/>
    <property type="match status" value="2"/>
</dbReference>
<dbReference type="SMART" id="SM00454">
    <property type="entry name" value="SAM"/>
    <property type="match status" value="2"/>
</dbReference>
<dbReference type="GO" id="GO:0035591">
    <property type="term" value="F:signaling adaptor activity"/>
    <property type="evidence" value="ECO:0000318"/>
    <property type="project" value="GO_Central"/>
</dbReference>
<name>T1EH55_HELRO</name>
<accession>T1EH55</accession>
<gene>
    <name evidence="5" type="primary">20195905</name>
    <name evidence="4" type="ORF">HELRODRAFT_125362</name>
</gene>
<keyword evidence="6" id="KW-1185">Reference proteome</keyword>
<feature type="domain" description="SAM" evidence="3">
    <location>
        <begin position="69"/>
        <end position="133"/>
    </location>
</feature>
<reference evidence="6" key="1">
    <citation type="submission" date="2012-12" db="EMBL/GenBank/DDBJ databases">
        <authorList>
            <person name="Hellsten U."/>
            <person name="Grimwood J."/>
            <person name="Chapman J.A."/>
            <person name="Shapiro H."/>
            <person name="Aerts A."/>
            <person name="Otillar R.P."/>
            <person name="Terry A.Y."/>
            <person name="Boore J.L."/>
            <person name="Simakov O."/>
            <person name="Marletaz F."/>
            <person name="Cho S.-J."/>
            <person name="Edsinger-Gonzales E."/>
            <person name="Havlak P."/>
            <person name="Kuo D.-H."/>
            <person name="Larsson T."/>
            <person name="Lv J."/>
            <person name="Arendt D."/>
            <person name="Savage R."/>
            <person name="Osoegawa K."/>
            <person name="de Jong P."/>
            <person name="Lindberg D.R."/>
            <person name="Seaver E.C."/>
            <person name="Weisblat D.A."/>
            <person name="Putnam N.H."/>
            <person name="Grigoriev I.V."/>
            <person name="Rokhsar D.S."/>
        </authorList>
    </citation>
    <scope>NUCLEOTIDE SEQUENCE</scope>
</reference>
<dbReference type="GO" id="GO:0005925">
    <property type="term" value="C:focal adhesion"/>
    <property type="evidence" value="ECO:0000318"/>
    <property type="project" value="GO_Central"/>
</dbReference>
<sequence>DQEVLVNWLNSFHMLDLAQLFIDAGYDMATITKMTPEDLNAIGITKPAVRKKVKVEINKLKVPDGVPNFIPGSVYDWLTILNLCQYEETLLGQGYKDINSVMQITWEDLEDIGVKKLGHQKKLMLAINRLKKL</sequence>
<dbReference type="CTD" id="20195905"/>
<dbReference type="OMA" id="MHTITRM"/>
<evidence type="ECO:0000256" key="1">
    <source>
        <dbReference type="ARBA" id="ARBA00022737"/>
    </source>
</evidence>
<dbReference type="KEGG" id="hro:HELRODRAFT_125362"/>
<evidence type="ECO:0000259" key="3">
    <source>
        <dbReference type="PROSITE" id="PS50105"/>
    </source>
</evidence>
<dbReference type="STRING" id="6412.T1EH55"/>
<reference evidence="4 6" key="2">
    <citation type="journal article" date="2013" name="Nature">
        <title>Insights into bilaterian evolution from three spiralian genomes.</title>
        <authorList>
            <person name="Simakov O."/>
            <person name="Marletaz F."/>
            <person name="Cho S.J."/>
            <person name="Edsinger-Gonzales E."/>
            <person name="Havlak P."/>
            <person name="Hellsten U."/>
            <person name="Kuo D.H."/>
            <person name="Larsson T."/>
            <person name="Lv J."/>
            <person name="Arendt D."/>
            <person name="Savage R."/>
            <person name="Osoegawa K."/>
            <person name="de Jong P."/>
            <person name="Grimwood J."/>
            <person name="Chapman J.A."/>
            <person name="Shapiro H."/>
            <person name="Aerts A."/>
            <person name="Otillar R.P."/>
            <person name="Terry A.Y."/>
            <person name="Boore J.L."/>
            <person name="Grigoriev I.V."/>
            <person name="Lindberg D.R."/>
            <person name="Seaver E.C."/>
            <person name="Weisblat D.A."/>
            <person name="Putnam N.H."/>
            <person name="Rokhsar D.S."/>
        </authorList>
    </citation>
    <scope>NUCLEOTIDE SEQUENCE</scope>
</reference>
<dbReference type="EnsemblMetazoa" id="HelroT125362">
    <property type="protein sequence ID" value="HelroP125362"/>
    <property type="gene ID" value="HelroG125362"/>
</dbReference>
<evidence type="ECO:0000256" key="2">
    <source>
        <dbReference type="ARBA" id="ARBA00023043"/>
    </source>
</evidence>
<keyword evidence="2" id="KW-0040">ANK repeat</keyword>
<evidence type="ECO:0000313" key="5">
    <source>
        <dbReference type="EnsemblMetazoa" id="HelroP125362"/>
    </source>
</evidence>
<dbReference type="PANTHER" id="PTHR24174:SF16">
    <property type="entry name" value="CASKIN-2"/>
    <property type="match status" value="1"/>
</dbReference>